<dbReference type="Proteomes" id="UP001600039">
    <property type="component" value="Unassembled WGS sequence"/>
</dbReference>
<evidence type="ECO:0000259" key="1">
    <source>
        <dbReference type="SMART" id="SM01321"/>
    </source>
</evidence>
<accession>A0ABW6HN11</accession>
<name>A0ABW6HN11_9FLAO</name>
<evidence type="ECO:0000313" key="3">
    <source>
        <dbReference type="Proteomes" id="UP001600039"/>
    </source>
</evidence>
<proteinExistence type="predicted"/>
<dbReference type="PANTHER" id="PTHR36966">
    <property type="entry name" value="REP-ASSOCIATED TYROSINE TRANSPOSASE"/>
    <property type="match status" value="1"/>
</dbReference>
<dbReference type="InterPro" id="IPR052715">
    <property type="entry name" value="RAYT_transposase"/>
</dbReference>
<dbReference type="InterPro" id="IPR036515">
    <property type="entry name" value="Transposase_17_sf"/>
</dbReference>
<reference evidence="2 3" key="1">
    <citation type="submission" date="2024-06" db="EMBL/GenBank/DDBJ databases">
        <title>Flavobacterium spp. isolated from glacier.</title>
        <authorList>
            <person name="Han D."/>
        </authorList>
    </citation>
    <scope>NUCLEOTIDE SEQUENCE [LARGE SCALE GENOMIC DNA]</scope>
    <source>
        <strain evidence="2 3">LB3P45</strain>
    </source>
</reference>
<protein>
    <submittedName>
        <fullName evidence="2">Transposase</fullName>
    </submittedName>
</protein>
<evidence type="ECO:0000313" key="2">
    <source>
        <dbReference type="EMBL" id="MFE3848430.1"/>
    </source>
</evidence>
<comment type="caution">
    <text evidence="2">The sequence shown here is derived from an EMBL/GenBank/DDBJ whole genome shotgun (WGS) entry which is preliminary data.</text>
</comment>
<dbReference type="SMART" id="SM01321">
    <property type="entry name" value="Y1_Tnp"/>
    <property type="match status" value="1"/>
</dbReference>
<organism evidence="2 3">
    <name type="scientific">Flavobacterium fructosi</name>
    <dbReference type="NCBI Taxonomy" id="3230416"/>
    <lineage>
        <taxon>Bacteria</taxon>
        <taxon>Pseudomonadati</taxon>
        <taxon>Bacteroidota</taxon>
        <taxon>Flavobacteriia</taxon>
        <taxon>Flavobacteriales</taxon>
        <taxon>Flavobacteriaceae</taxon>
        <taxon>Flavobacterium</taxon>
    </lineage>
</organism>
<dbReference type="EMBL" id="JBHZQA010000006">
    <property type="protein sequence ID" value="MFE3848430.1"/>
    <property type="molecule type" value="Genomic_DNA"/>
</dbReference>
<dbReference type="Gene3D" id="3.30.70.1290">
    <property type="entry name" value="Transposase IS200-like"/>
    <property type="match status" value="1"/>
</dbReference>
<sequence>MPLFKNKYQTESNRLKNWDYSSEAIYFITLVTQNRECVFGNIDDDIMILNANGKIIETELLRSIAIRERWFFHNWVIMPNHIHLLIEIVSSSVETQNVVETHCSASLQSKLGPSKLSRKPNSISSFVAIFKSVTTKQINALIANNNAQRKDAQRREALQCVSTKKPERTIVNVIWQTNYHDHIVCNYNSFDTIYHYIKNNPKNWNADSIKYN</sequence>
<feature type="domain" description="Transposase IS200-like" evidence="1">
    <location>
        <begin position="21"/>
        <end position="200"/>
    </location>
</feature>
<dbReference type="SUPFAM" id="SSF143422">
    <property type="entry name" value="Transposase IS200-like"/>
    <property type="match status" value="1"/>
</dbReference>
<dbReference type="PANTHER" id="PTHR36966:SF1">
    <property type="entry name" value="REP-ASSOCIATED TYROSINE TRANSPOSASE"/>
    <property type="match status" value="1"/>
</dbReference>
<keyword evidence="3" id="KW-1185">Reference proteome</keyword>
<dbReference type="RefSeq" id="WP_379858188.1">
    <property type="nucleotide sequence ID" value="NZ_JBHZQA010000006.1"/>
</dbReference>
<gene>
    <name evidence="2" type="ORF">ACFX5D_10700</name>
</gene>
<dbReference type="InterPro" id="IPR002686">
    <property type="entry name" value="Transposase_17"/>
</dbReference>